<evidence type="ECO:0000256" key="1">
    <source>
        <dbReference type="SAM" id="Phobius"/>
    </source>
</evidence>
<accession>A0ABT0N3S5</accession>
<evidence type="ECO:0000313" key="2">
    <source>
        <dbReference type="EMBL" id="MCL2913074.1"/>
    </source>
</evidence>
<feature type="transmembrane region" description="Helical" evidence="1">
    <location>
        <begin position="50"/>
        <end position="68"/>
    </location>
</feature>
<keyword evidence="1" id="KW-0472">Membrane</keyword>
<feature type="transmembrane region" description="Helical" evidence="1">
    <location>
        <begin position="100"/>
        <end position="118"/>
    </location>
</feature>
<name>A0ABT0N3S5_9GAMM</name>
<sequence length="119" mass="13158">MLLVASILLVICGLVHSILGEKYILIRLFRRDNLPHLFGSDEFTKGTLRFAWHITTLAWFGFAAILVLQQNNASAFLYAISVVFALSALCSAYFTQGKHLSWVVFGAVSALCYLNTVAS</sequence>
<dbReference type="Proteomes" id="UP001202831">
    <property type="component" value="Unassembled WGS sequence"/>
</dbReference>
<keyword evidence="1" id="KW-0812">Transmembrane</keyword>
<evidence type="ECO:0000313" key="3">
    <source>
        <dbReference type="Proteomes" id="UP001202831"/>
    </source>
</evidence>
<protein>
    <recommendedName>
        <fullName evidence="4">DUF3325 domain-containing protein</fullName>
    </recommendedName>
</protein>
<gene>
    <name evidence="2" type="ORF">L2725_04640</name>
</gene>
<reference evidence="2 3" key="1">
    <citation type="submission" date="2022-01" db="EMBL/GenBank/DDBJ databases">
        <title>Whole genome-based taxonomy of the Shewanellaceae.</title>
        <authorList>
            <person name="Martin-Rodriguez A.J."/>
        </authorList>
    </citation>
    <scope>NUCLEOTIDE SEQUENCE [LARGE SCALE GENOMIC DNA]</scope>
    <source>
        <strain evidence="2 3">DSM 21332</strain>
    </source>
</reference>
<organism evidence="2 3">
    <name type="scientific">Shewanella corallii</name>
    <dbReference type="NCBI Taxonomy" id="560080"/>
    <lineage>
        <taxon>Bacteria</taxon>
        <taxon>Pseudomonadati</taxon>
        <taxon>Pseudomonadota</taxon>
        <taxon>Gammaproteobacteria</taxon>
        <taxon>Alteromonadales</taxon>
        <taxon>Shewanellaceae</taxon>
        <taxon>Shewanella</taxon>
    </lineage>
</organism>
<proteinExistence type="predicted"/>
<feature type="transmembrane region" description="Helical" evidence="1">
    <location>
        <begin position="75"/>
        <end position="94"/>
    </location>
</feature>
<evidence type="ECO:0008006" key="4">
    <source>
        <dbReference type="Google" id="ProtNLM"/>
    </source>
</evidence>
<comment type="caution">
    <text evidence="2">The sequence shown here is derived from an EMBL/GenBank/DDBJ whole genome shotgun (WGS) entry which is preliminary data.</text>
</comment>
<keyword evidence="3" id="KW-1185">Reference proteome</keyword>
<dbReference type="EMBL" id="JAKIKT010000001">
    <property type="protein sequence ID" value="MCL2913074.1"/>
    <property type="molecule type" value="Genomic_DNA"/>
</dbReference>
<keyword evidence="1" id="KW-1133">Transmembrane helix</keyword>